<proteinExistence type="predicted"/>
<organism evidence="1 2">
    <name type="scientific">Tessaracoccus aquimaris</name>
    <dbReference type="NCBI Taxonomy" id="1332264"/>
    <lineage>
        <taxon>Bacteria</taxon>
        <taxon>Bacillati</taxon>
        <taxon>Actinomycetota</taxon>
        <taxon>Actinomycetes</taxon>
        <taxon>Propionibacteriales</taxon>
        <taxon>Propionibacteriaceae</taxon>
        <taxon>Tessaracoccus</taxon>
    </lineage>
</organism>
<sequence length="170" mass="17886">MTWRPGLTTEEIGSPQRIAPHAIAISADLEGGDESLATGRLILLHDPAGNIAWGGTFRIVSYVRAEVDADMVTDSLLPEVAWSWLTDALANHGCVAGELAGTVTASYSVGFGEMTDSDRADVEVRSSWTPTLDEAHPLTPHLAAWQELMGMVAGQPALPPGVTTLPTGLA</sequence>
<gene>
    <name evidence="1" type="ORF">BW730_05195</name>
</gene>
<evidence type="ECO:0000313" key="2">
    <source>
        <dbReference type="Proteomes" id="UP000188145"/>
    </source>
</evidence>
<accession>A0A1Q2CT67</accession>
<evidence type="ECO:0000313" key="1">
    <source>
        <dbReference type="EMBL" id="AQP49220.1"/>
    </source>
</evidence>
<protein>
    <recommendedName>
        <fullName evidence="3">Enoyl-CoA hydratase</fullName>
    </recommendedName>
</protein>
<dbReference type="Proteomes" id="UP000188145">
    <property type="component" value="Chromosome"/>
</dbReference>
<dbReference type="OrthoDB" id="3210980at2"/>
<evidence type="ECO:0008006" key="3">
    <source>
        <dbReference type="Google" id="ProtNLM"/>
    </source>
</evidence>
<dbReference type="InterPro" id="IPR021555">
    <property type="entry name" value="DUF3000"/>
</dbReference>
<dbReference type="STRING" id="1332264.BW730_05195"/>
<dbReference type="EMBL" id="CP019606">
    <property type="protein sequence ID" value="AQP49220.1"/>
    <property type="molecule type" value="Genomic_DNA"/>
</dbReference>
<dbReference type="KEGG" id="tes:BW730_05195"/>
<reference evidence="2" key="1">
    <citation type="submission" date="2017-02" db="EMBL/GenBank/DDBJ databases">
        <title>Tessaracoccus aquaemaris sp. nov., isolated from the intestine of a Korean rockfish, Sebastes schlegelii, in a marine aquaculture pond.</title>
        <authorList>
            <person name="Tak E.J."/>
            <person name="Bae J.-W."/>
        </authorList>
    </citation>
    <scope>NUCLEOTIDE SEQUENCE [LARGE SCALE GENOMIC DNA]</scope>
    <source>
        <strain evidence="2">NSG39</strain>
    </source>
</reference>
<name>A0A1Q2CT67_9ACTN</name>
<dbReference type="Pfam" id="PF11452">
    <property type="entry name" value="DUF3000"/>
    <property type="match status" value="1"/>
</dbReference>
<dbReference type="AlphaFoldDB" id="A0A1Q2CT67"/>
<keyword evidence="2" id="KW-1185">Reference proteome</keyword>